<reference evidence="7 8" key="1">
    <citation type="submission" date="2019-02" db="EMBL/GenBank/DDBJ databases">
        <title>Deep-cultivation of Planctomycetes and their phenomic and genomic characterization uncovers novel biology.</title>
        <authorList>
            <person name="Wiegand S."/>
            <person name="Jogler M."/>
            <person name="Boedeker C."/>
            <person name="Pinto D."/>
            <person name="Vollmers J."/>
            <person name="Rivas-Marin E."/>
            <person name="Kohn T."/>
            <person name="Peeters S.H."/>
            <person name="Heuer A."/>
            <person name="Rast P."/>
            <person name="Oberbeckmann S."/>
            <person name="Bunk B."/>
            <person name="Jeske O."/>
            <person name="Meyerdierks A."/>
            <person name="Storesund J.E."/>
            <person name="Kallscheuer N."/>
            <person name="Luecker S."/>
            <person name="Lage O.M."/>
            <person name="Pohl T."/>
            <person name="Merkel B.J."/>
            <person name="Hornburger P."/>
            <person name="Mueller R.-W."/>
            <person name="Bruemmer F."/>
            <person name="Labrenz M."/>
            <person name="Spormann A.M."/>
            <person name="Op den Camp H."/>
            <person name="Overmann J."/>
            <person name="Amann R."/>
            <person name="Jetten M.S.M."/>
            <person name="Mascher T."/>
            <person name="Medema M.H."/>
            <person name="Devos D.P."/>
            <person name="Kaster A.-K."/>
            <person name="Ovreas L."/>
            <person name="Rohde M."/>
            <person name="Galperin M.Y."/>
            <person name="Jogler C."/>
        </authorList>
    </citation>
    <scope>NUCLEOTIDE SEQUENCE [LARGE SCALE GENOMIC DNA]</scope>
    <source>
        <strain evidence="7 8">HG66A1</strain>
    </source>
</reference>
<comment type="subcellular location">
    <subcellularLocation>
        <location evidence="1">Membrane</location>
        <topology evidence="1">Multi-pass membrane protein</topology>
    </subcellularLocation>
</comment>
<evidence type="ECO:0000256" key="1">
    <source>
        <dbReference type="ARBA" id="ARBA00004141"/>
    </source>
</evidence>
<gene>
    <name evidence="7" type="ORF">HG66A1_29620</name>
</gene>
<dbReference type="OrthoDB" id="9813965at2"/>
<dbReference type="Proteomes" id="UP000320421">
    <property type="component" value="Chromosome"/>
</dbReference>
<sequence length="261" mass="28447">MQTLEQTEQFQEVTVSTNLKCQSCLSKLQPSLDQAPEILEWKADLTSAAKTVTAKVSGAQPAEKLVEVVTNAGYEAAIVENSQPGPEILQSEPAAVAEEKSKFSLATYKPLLLVVFYVAGAAAILTSMQTTGATLENFMRYFMGCFFLGFAFFKMLDVSKFADAFATYDIVARRSRLYAVLYPFLEFTLGVAFILGVFPTIVNLVTATVMGVGLIGVLQAVRKRQAIQCACLGTVFNLPMSAVTIIENTAMILMALFMLWP</sequence>
<organism evidence="7 8">
    <name type="scientific">Gimesia chilikensis</name>
    <dbReference type="NCBI Taxonomy" id="2605989"/>
    <lineage>
        <taxon>Bacteria</taxon>
        <taxon>Pseudomonadati</taxon>
        <taxon>Planctomycetota</taxon>
        <taxon>Planctomycetia</taxon>
        <taxon>Planctomycetales</taxon>
        <taxon>Planctomycetaceae</taxon>
        <taxon>Gimesia</taxon>
    </lineage>
</organism>
<feature type="transmembrane region" description="Helical" evidence="5">
    <location>
        <begin position="138"/>
        <end position="156"/>
    </location>
</feature>
<evidence type="ECO:0000313" key="8">
    <source>
        <dbReference type="Proteomes" id="UP000320421"/>
    </source>
</evidence>
<evidence type="ECO:0000256" key="5">
    <source>
        <dbReference type="SAM" id="Phobius"/>
    </source>
</evidence>
<evidence type="ECO:0000256" key="3">
    <source>
        <dbReference type="ARBA" id="ARBA00022989"/>
    </source>
</evidence>
<dbReference type="SUPFAM" id="SSF55008">
    <property type="entry name" value="HMA, heavy metal-associated domain"/>
    <property type="match status" value="1"/>
</dbReference>
<dbReference type="Gene3D" id="3.30.70.100">
    <property type="match status" value="1"/>
</dbReference>
<dbReference type="AlphaFoldDB" id="A0A517PP69"/>
<keyword evidence="8" id="KW-1185">Reference proteome</keyword>
<evidence type="ECO:0000259" key="6">
    <source>
        <dbReference type="Pfam" id="PF07291"/>
    </source>
</evidence>
<dbReference type="InterPro" id="IPR009908">
    <property type="entry name" value="Methylamine_util_MauE"/>
</dbReference>
<feature type="transmembrane region" description="Helical" evidence="5">
    <location>
        <begin position="177"/>
        <end position="195"/>
    </location>
</feature>
<evidence type="ECO:0000256" key="2">
    <source>
        <dbReference type="ARBA" id="ARBA00022692"/>
    </source>
</evidence>
<dbReference type="InterPro" id="IPR017969">
    <property type="entry name" value="Heavy-metal-associated_CS"/>
</dbReference>
<evidence type="ECO:0000256" key="4">
    <source>
        <dbReference type="ARBA" id="ARBA00023136"/>
    </source>
</evidence>
<feature type="transmembrane region" description="Helical" evidence="5">
    <location>
        <begin position="242"/>
        <end position="260"/>
    </location>
</feature>
<feature type="transmembrane region" description="Helical" evidence="5">
    <location>
        <begin position="201"/>
        <end position="221"/>
    </location>
</feature>
<keyword evidence="4 5" id="KW-0472">Membrane</keyword>
<dbReference type="Pfam" id="PF07291">
    <property type="entry name" value="MauE"/>
    <property type="match status" value="1"/>
</dbReference>
<accession>A0A517PP69</accession>
<feature type="transmembrane region" description="Helical" evidence="5">
    <location>
        <begin position="111"/>
        <end position="132"/>
    </location>
</feature>
<dbReference type="GO" id="GO:0016020">
    <property type="term" value="C:membrane"/>
    <property type="evidence" value="ECO:0007669"/>
    <property type="project" value="UniProtKB-SubCell"/>
</dbReference>
<evidence type="ECO:0000313" key="7">
    <source>
        <dbReference type="EMBL" id="QDT21164.1"/>
    </source>
</evidence>
<dbReference type="InterPro" id="IPR036163">
    <property type="entry name" value="HMA_dom_sf"/>
</dbReference>
<protein>
    <submittedName>
        <fullName evidence="7">Copper exporting ATPase</fullName>
    </submittedName>
</protein>
<name>A0A517PP69_9PLAN</name>
<dbReference type="GO" id="GO:0030416">
    <property type="term" value="P:methylamine metabolic process"/>
    <property type="evidence" value="ECO:0007669"/>
    <property type="project" value="InterPro"/>
</dbReference>
<dbReference type="EMBL" id="CP036266">
    <property type="protein sequence ID" value="QDT21164.1"/>
    <property type="molecule type" value="Genomic_DNA"/>
</dbReference>
<proteinExistence type="predicted"/>
<feature type="domain" description="Methylamine utilisation protein MauE" evidence="6">
    <location>
        <begin position="137"/>
        <end position="260"/>
    </location>
</feature>
<keyword evidence="3 5" id="KW-1133">Transmembrane helix</keyword>
<dbReference type="GO" id="GO:0046872">
    <property type="term" value="F:metal ion binding"/>
    <property type="evidence" value="ECO:0007669"/>
    <property type="project" value="InterPro"/>
</dbReference>
<dbReference type="RefSeq" id="WP_145185026.1">
    <property type="nucleotide sequence ID" value="NZ_CP036266.1"/>
</dbReference>
<keyword evidence="2 5" id="KW-0812">Transmembrane</keyword>
<dbReference type="PROSITE" id="PS01047">
    <property type="entry name" value="HMA_1"/>
    <property type="match status" value="1"/>
</dbReference>